<feature type="compositionally biased region" description="Polar residues" evidence="1">
    <location>
        <begin position="251"/>
        <end position="275"/>
    </location>
</feature>
<dbReference type="GO" id="GO:0034451">
    <property type="term" value="C:centriolar satellite"/>
    <property type="evidence" value="ECO:0007669"/>
    <property type="project" value="TreeGrafter"/>
</dbReference>
<organism evidence="3 4">
    <name type="scientific">Oncorhynchus kisutch</name>
    <name type="common">Coho salmon</name>
    <name type="synonym">Salmo kisutch</name>
    <dbReference type="NCBI Taxonomy" id="8019"/>
    <lineage>
        <taxon>Eukaryota</taxon>
        <taxon>Metazoa</taxon>
        <taxon>Chordata</taxon>
        <taxon>Craniata</taxon>
        <taxon>Vertebrata</taxon>
        <taxon>Euteleostomi</taxon>
        <taxon>Actinopterygii</taxon>
        <taxon>Neopterygii</taxon>
        <taxon>Teleostei</taxon>
        <taxon>Protacanthopterygii</taxon>
        <taxon>Salmoniformes</taxon>
        <taxon>Salmonidae</taxon>
        <taxon>Salmoninae</taxon>
        <taxon>Oncorhynchus</taxon>
    </lineage>
</organism>
<evidence type="ECO:0000259" key="2">
    <source>
        <dbReference type="Pfam" id="PF25339"/>
    </source>
</evidence>
<accession>A0A8C7JS40</accession>
<dbReference type="GO" id="GO:0005814">
    <property type="term" value="C:centriole"/>
    <property type="evidence" value="ECO:0007669"/>
    <property type="project" value="TreeGrafter"/>
</dbReference>
<dbReference type="AlphaFoldDB" id="A0A8C7JS40"/>
<dbReference type="GO" id="GO:0061511">
    <property type="term" value="P:centriole elongation"/>
    <property type="evidence" value="ECO:0007669"/>
    <property type="project" value="TreeGrafter"/>
</dbReference>
<dbReference type="GO" id="GO:0071539">
    <property type="term" value="P:protein localization to centrosome"/>
    <property type="evidence" value="ECO:0007669"/>
    <property type="project" value="TreeGrafter"/>
</dbReference>
<feature type="compositionally biased region" description="Basic residues" evidence="1">
    <location>
        <begin position="1"/>
        <end position="18"/>
    </location>
</feature>
<sequence>MKTKKLKSTKYGSIRRKGIPSDVSPTTSLPPLVEGQLRCFLRVTVSRVLWTVPKPSPTTFIRLRWWGESSNGTQFRPRDGSQTTQKTVKSTARFPIRCGPKQLTSYLTDMGSLVLEVLTKPEHLPIARAQVAGISCLSLSHSISGFFTLLSPTSEKLGELQVSLALEALTETYDSSCSVPTTDMSIETAVSAFRSTVKPASQPNILVVPSFSFSLISVMLSCFCNIFRGKDHLYFQNAQMEKKTDLALENQKPTSSRSQHGQGAANPTVQESTHGQTTNDILSVLSRSHSCVVSRISLYFAPLIFPSILTSLPVPAAEKHPLSMMLPPRFTIGMVPGFLQK</sequence>
<reference evidence="3" key="2">
    <citation type="submission" date="2025-09" db="UniProtKB">
        <authorList>
            <consortium name="Ensembl"/>
        </authorList>
    </citation>
    <scope>IDENTIFICATION</scope>
</reference>
<dbReference type="Pfam" id="PF25339">
    <property type="entry name" value="C2_C2CD3_N"/>
    <property type="match status" value="1"/>
</dbReference>
<evidence type="ECO:0000313" key="4">
    <source>
        <dbReference type="Proteomes" id="UP000694557"/>
    </source>
</evidence>
<proteinExistence type="predicted"/>
<evidence type="ECO:0000313" key="3">
    <source>
        <dbReference type="Ensembl" id="ENSOKIP00005091711.1"/>
    </source>
</evidence>
<name>A0A8C7JS40_ONCKI</name>
<feature type="domain" description="C2CD3 N-terminal C2" evidence="2">
    <location>
        <begin position="27"/>
        <end position="168"/>
    </location>
</feature>
<dbReference type="PANTHER" id="PTHR21254:SF1">
    <property type="entry name" value="C2 DOMAIN-CONTAINING PROTEIN 3"/>
    <property type="match status" value="1"/>
</dbReference>
<dbReference type="GO" id="GO:0060271">
    <property type="term" value="P:cilium assembly"/>
    <property type="evidence" value="ECO:0007669"/>
    <property type="project" value="TreeGrafter"/>
</dbReference>
<dbReference type="PANTHER" id="PTHR21254">
    <property type="entry name" value="C2 DOMAIN-CONTAINING PROTEIN 3"/>
    <property type="match status" value="1"/>
</dbReference>
<protein>
    <recommendedName>
        <fullName evidence="2">C2CD3 N-terminal C2 domain-containing protein</fullName>
    </recommendedName>
</protein>
<dbReference type="InterPro" id="IPR057537">
    <property type="entry name" value="C2_C2CD3_N"/>
</dbReference>
<reference evidence="3" key="1">
    <citation type="submission" date="2025-08" db="UniProtKB">
        <authorList>
            <consortium name="Ensembl"/>
        </authorList>
    </citation>
    <scope>IDENTIFICATION</scope>
</reference>
<feature type="region of interest" description="Disordered" evidence="1">
    <location>
        <begin position="248"/>
        <end position="275"/>
    </location>
</feature>
<dbReference type="GeneTree" id="ENSGT00510000048072"/>
<dbReference type="Proteomes" id="UP000694557">
    <property type="component" value="Unassembled WGS sequence"/>
</dbReference>
<evidence type="ECO:0000256" key="1">
    <source>
        <dbReference type="SAM" id="MobiDB-lite"/>
    </source>
</evidence>
<feature type="region of interest" description="Disordered" evidence="1">
    <location>
        <begin position="1"/>
        <end position="27"/>
    </location>
</feature>
<keyword evidence="4" id="KW-1185">Reference proteome</keyword>
<dbReference type="Ensembl" id="ENSOKIT00005097979.1">
    <property type="protein sequence ID" value="ENSOKIP00005091711.1"/>
    <property type="gene ID" value="ENSOKIG00005039937.1"/>
</dbReference>